<evidence type="ECO:0000256" key="3">
    <source>
        <dbReference type="SAM" id="SignalP"/>
    </source>
</evidence>
<gene>
    <name evidence="4" type="ORF">NAT50_06305</name>
</gene>
<dbReference type="Proteomes" id="UP001317191">
    <property type="component" value="Unassembled WGS sequence"/>
</dbReference>
<feature type="region of interest" description="Disordered" evidence="2">
    <location>
        <begin position="272"/>
        <end position="322"/>
    </location>
</feature>
<feature type="signal peptide" evidence="3">
    <location>
        <begin position="1"/>
        <end position="21"/>
    </location>
</feature>
<feature type="compositionally biased region" description="Polar residues" evidence="2">
    <location>
        <begin position="303"/>
        <end position="322"/>
    </location>
</feature>
<evidence type="ECO:0000313" key="5">
    <source>
        <dbReference type="Proteomes" id="UP001317191"/>
    </source>
</evidence>
<dbReference type="RefSeq" id="WP_250592370.1">
    <property type="nucleotide sequence ID" value="NZ_JAMLJM010000003.1"/>
</dbReference>
<proteinExistence type="predicted"/>
<name>A0ABT0TNA7_9FLAO</name>
<feature type="coiled-coil region" evidence="1">
    <location>
        <begin position="45"/>
        <end position="72"/>
    </location>
</feature>
<keyword evidence="5" id="KW-1185">Reference proteome</keyword>
<comment type="caution">
    <text evidence="4">The sequence shown here is derived from an EMBL/GenBank/DDBJ whole genome shotgun (WGS) entry which is preliminary data.</text>
</comment>
<keyword evidence="1" id="KW-0175">Coiled coil</keyword>
<dbReference type="InterPro" id="IPR018247">
    <property type="entry name" value="EF_Hand_1_Ca_BS"/>
</dbReference>
<protein>
    <recommendedName>
        <fullName evidence="6">DUF3300 domain-containing protein</fullName>
    </recommendedName>
</protein>
<dbReference type="EMBL" id="JAMLJM010000003">
    <property type="protein sequence ID" value="MCL9808970.1"/>
    <property type="molecule type" value="Genomic_DNA"/>
</dbReference>
<evidence type="ECO:0000256" key="2">
    <source>
        <dbReference type="SAM" id="MobiDB-lite"/>
    </source>
</evidence>
<sequence length="322" mass="37935">MKTTTLFQFLVLVFLGTPVFSQNTESPVALGLPGDNFNLYAVLDVFQKSQTLEEFERRINDKQEKINNLDLNNDKLVDFVEVVSHKEGDFYSIVLRTAINEKEYQDIAVIEVVKSQNNKTTIQIIGDKALYGKNYVVEPSGKTIQETPNPGYMGNDEIIVHHYDEVYYVDSWPIVIHIFSPSFVIYVSPWHWAYYPSYWSPWPPVYYYTYWGYHQHYHNNRFYRRVNFVRNPVYHSTYTNRRNSSPTVNRSRRNGVYQMTYEGKVYQRPERPVRVIGVPRASERRTNAPSVREQRNYNPRAPRTQNRSSNTNRSKTGTRGNR</sequence>
<keyword evidence="3" id="KW-0732">Signal</keyword>
<accession>A0ABT0TNA7</accession>
<evidence type="ECO:0000313" key="4">
    <source>
        <dbReference type="EMBL" id="MCL9808970.1"/>
    </source>
</evidence>
<evidence type="ECO:0008006" key="6">
    <source>
        <dbReference type="Google" id="ProtNLM"/>
    </source>
</evidence>
<feature type="chain" id="PRO_5047450356" description="DUF3300 domain-containing protein" evidence="3">
    <location>
        <begin position="22"/>
        <end position="322"/>
    </location>
</feature>
<evidence type="ECO:0000256" key="1">
    <source>
        <dbReference type="SAM" id="Coils"/>
    </source>
</evidence>
<reference evidence="4 5" key="1">
    <citation type="submission" date="2022-05" db="EMBL/GenBank/DDBJ databases">
        <title>Flavobacterium sp., isolated from activated sludge.</title>
        <authorList>
            <person name="Ran Q."/>
        </authorList>
    </citation>
    <scope>NUCLEOTIDE SEQUENCE [LARGE SCALE GENOMIC DNA]</scope>
    <source>
        <strain evidence="4 5">HXWNR70</strain>
    </source>
</reference>
<organism evidence="4 5">
    <name type="scientific">Flavobacterium luminosum</name>
    <dbReference type="NCBI Taxonomy" id="2949086"/>
    <lineage>
        <taxon>Bacteria</taxon>
        <taxon>Pseudomonadati</taxon>
        <taxon>Bacteroidota</taxon>
        <taxon>Flavobacteriia</taxon>
        <taxon>Flavobacteriales</taxon>
        <taxon>Flavobacteriaceae</taxon>
        <taxon>Flavobacterium</taxon>
    </lineage>
</organism>
<dbReference type="PROSITE" id="PS00018">
    <property type="entry name" value="EF_HAND_1"/>
    <property type="match status" value="1"/>
</dbReference>